<comment type="catalytic activity">
    <reaction evidence="1 9">
        <text>Endonucleolytic cleavage to 5'-phosphomonoester.</text>
        <dbReference type="EC" id="3.1.26.3"/>
    </reaction>
</comment>
<keyword evidence="9" id="KW-0819">tRNA processing</keyword>
<dbReference type="GO" id="GO:0008033">
    <property type="term" value="P:tRNA processing"/>
    <property type="evidence" value="ECO:0007669"/>
    <property type="project" value="UniProtKB-KW"/>
</dbReference>
<evidence type="ECO:0000256" key="1">
    <source>
        <dbReference type="ARBA" id="ARBA00000109"/>
    </source>
</evidence>
<dbReference type="GO" id="GO:0010468">
    <property type="term" value="P:regulation of gene expression"/>
    <property type="evidence" value="ECO:0007669"/>
    <property type="project" value="TreeGrafter"/>
</dbReference>
<keyword evidence="3 9" id="KW-0698">rRNA processing</keyword>
<dbReference type="Pfam" id="PF14622">
    <property type="entry name" value="Ribonucleas_3_3"/>
    <property type="match status" value="1"/>
</dbReference>
<comment type="cofactor">
    <cofactor evidence="9">
        <name>Mg(2+)</name>
        <dbReference type="ChEBI" id="CHEBI:18420"/>
    </cofactor>
</comment>
<dbReference type="SUPFAM" id="SSF54768">
    <property type="entry name" value="dsRNA-binding domain-like"/>
    <property type="match status" value="1"/>
</dbReference>
<feature type="domain" description="DRBM" evidence="10">
    <location>
        <begin position="174"/>
        <end position="238"/>
    </location>
</feature>
<dbReference type="Pfam" id="PF00035">
    <property type="entry name" value="dsrm"/>
    <property type="match status" value="1"/>
</dbReference>
<dbReference type="AlphaFoldDB" id="A0A2P1P933"/>
<dbReference type="GO" id="GO:0004525">
    <property type="term" value="F:ribonuclease III activity"/>
    <property type="evidence" value="ECO:0007669"/>
    <property type="project" value="UniProtKB-UniRule"/>
</dbReference>
<evidence type="ECO:0000313" key="12">
    <source>
        <dbReference type="EMBL" id="AVP87771.1"/>
    </source>
</evidence>
<evidence type="ECO:0000256" key="7">
    <source>
        <dbReference type="ARBA" id="ARBA00022801"/>
    </source>
</evidence>
<dbReference type="GO" id="GO:0046872">
    <property type="term" value="F:metal ion binding"/>
    <property type="evidence" value="ECO:0007669"/>
    <property type="project" value="UniProtKB-KW"/>
</dbReference>
<evidence type="ECO:0000256" key="3">
    <source>
        <dbReference type="ARBA" id="ARBA00022552"/>
    </source>
</evidence>
<dbReference type="HAMAP" id="MF_00104">
    <property type="entry name" value="RNase_III"/>
    <property type="match status" value="1"/>
</dbReference>
<dbReference type="EC" id="3.1.26.3" evidence="9"/>
<dbReference type="SMART" id="SM00535">
    <property type="entry name" value="RIBOc"/>
    <property type="match status" value="1"/>
</dbReference>
<comment type="similarity">
    <text evidence="2">Belongs to the ribonuclease III family.</text>
</comment>
<name>A0A2P1P933_9RICK</name>
<comment type="function">
    <text evidence="9">Digests double-stranded RNA. Involved in the processing of primary rRNA transcript to yield the immediate precursors to the large and small rRNAs (23S and 16S). Processes some mRNAs, and tRNAs when they are encoded in the rRNA operon. Processes pre-crRNA and tracrRNA of type II CRISPR loci if present in the organism.</text>
</comment>
<dbReference type="Proteomes" id="UP000241762">
    <property type="component" value="Chromosome"/>
</dbReference>
<evidence type="ECO:0000313" key="13">
    <source>
        <dbReference type="Proteomes" id="UP000241762"/>
    </source>
</evidence>
<dbReference type="PROSITE" id="PS50137">
    <property type="entry name" value="DS_RBD"/>
    <property type="match status" value="1"/>
</dbReference>
<dbReference type="NCBIfam" id="TIGR02191">
    <property type="entry name" value="RNaseIII"/>
    <property type="match status" value="1"/>
</dbReference>
<dbReference type="Gene3D" id="1.10.1520.10">
    <property type="entry name" value="Ribonuclease III domain"/>
    <property type="match status" value="1"/>
</dbReference>
<sequence length="241" mass="27381">MEDLLKHKYQELELSKLERALNYDFKDKVLLVKALCHPSLKQQYAFKTYLEKQIYDFEKLEFIGDSVLGLAVIDLLLKTYPYEVHGVLAKFKNYLVSKKVVSSIASKLRLSEFWLMSHGEKQSGGEVNLSNFENALESLIGAIYIDCGDTKITTPIIQKLWQEEVRNIKNVSLDPKGALQELAHIKHLGIPQYEVISNNNGLFTVRLSLNNMDAEGSAKSKKEAEVLAAQRLLDLLSIKHN</sequence>
<keyword evidence="9" id="KW-0963">Cytoplasm</keyword>
<evidence type="ECO:0000259" key="10">
    <source>
        <dbReference type="PROSITE" id="PS50137"/>
    </source>
</evidence>
<keyword evidence="9" id="KW-0460">Magnesium</keyword>
<dbReference type="EMBL" id="CP027845">
    <property type="protein sequence ID" value="AVP87771.1"/>
    <property type="molecule type" value="Genomic_DNA"/>
</dbReference>
<dbReference type="InterPro" id="IPR000999">
    <property type="entry name" value="RNase_III_dom"/>
</dbReference>
<dbReference type="RefSeq" id="WP_106874617.1">
    <property type="nucleotide sequence ID" value="NZ_CP027845.1"/>
</dbReference>
<dbReference type="PANTHER" id="PTHR11207:SF0">
    <property type="entry name" value="RIBONUCLEASE 3"/>
    <property type="match status" value="1"/>
</dbReference>
<dbReference type="SUPFAM" id="SSF69065">
    <property type="entry name" value="RNase III domain-like"/>
    <property type="match status" value="1"/>
</dbReference>
<evidence type="ECO:0000256" key="5">
    <source>
        <dbReference type="ARBA" id="ARBA00022722"/>
    </source>
</evidence>
<feature type="active site" evidence="9">
    <location>
        <position position="137"/>
    </location>
</feature>
<keyword evidence="6 9" id="KW-0255">Endonuclease</keyword>
<dbReference type="InterPro" id="IPR011907">
    <property type="entry name" value="RNase_III"/>
</dbReference>
<feature type="binding site" evidence="9">
    <location>
        <position position="61"/>
    </location>
    <ligand>
        <name>Mg(2+)</name>
        <dbReference type="ChEBI" id="CHEBI:18420"/>
    </ligand>
</feature>
<keyword evidence="4 9" id="KW-0507">mRNA processing</keyword>
<comment type="subunit">
    <text evidence="9">Homodimer.</text>
</comment>
<organism evidence="12 13">
    <name type="scientific">Candidatus Phycorickettsia trachydisci</name>
    <dbReference type="NCBI Taxonomy" id="2115978"/>
    <lineage>
        <taxon>Bacteria</taxon>
        <taxon>Pseudomonadati</taxon>
        <taxon>Pseudomonadota</taxon>
        <taxon>Alphaproteobacteria</taxon>
        <taxon>Rickettsiales</taxon>
        <taxon>Rickettsiaceae</taxon>
        <taxon>Candidatus Phycorickettsia</taxon>
    </lineage>
</organism>
<feature type="binding site" evidence="9">
    <location>
        <position position="134"/>
    </location>
    <ligand>
        <name>Mg(2+)</name>
        <dbReference type="ChEBI" id="CHEBI:18420"/>
    </ligand>
</feature>
<dbReference type="GO" id="GO:0006364">
    <property type="term" value="P:rRNA processing"/>
    <property type="evidence" value="ECO:0007669"/>
    <property type="project" value="UniProtKB-UniRule"/>
</dbReference>
<accession>A0A2P1P933</accession>
<comment type="subcellular location">
    <subcellularLocation>
        <location evidence="9">Cytoplasm</location>
    </subcellularLocation>
</comment>
<keyword evidence="7 9" id="KW-0378">Hydrolase</keyword>
<dbReference type="OrthoDB" id="9805026at2"/>
<keyword evidence="13" id="KW-1185">Reference proteome</keyword>
<keyword evidence="8 9" id="KW-0694">RNA-binding</keyword>
<dbReference type="PROSITE" id="PS50142">
    <property type="entry name" value="RNASE_3_2"/>
    <property type="match status" value="1"/>
</dbReference>
<evidence type="ECO:0000259" key="11">
    <source>
        <dbReference type="PROSITE" id="PS50142"/>
    </source>
</evidence>
<dbReference type="GO" id="GO:0005737">
    <property type="term" value="C:cytoplasm"/>
    <property type="evidence" value="ECO:0007669"/>
    <property type="project" value="UniProtKB-SubCell"/>
</dbReference>
<evidence type="ECO:0000256" key="4">
    <source>
        <dbReference type="ARBA" id="ARBA00022664"/>
    </source>
</evidence>
<evidence type="ECO:0000256" key="2">
    <source>
        <dbReference type="ARBA" id="ARBA00010183"/>
    </source>
</evidence>
<dbReference type="CDD" id="cd10845">
    <property type="entry name" value="DSRM_RNAse_III_family"/>
    <property type="match status" value="1"/>
</dbReference>
<evidence type="ECO:0000256" key="9">
    <source>
        <dbReference type="HAMAP-Rule" id="MF_00104"/>
    </source>
</evidence>
<gene>
    <name evidence="9" type="primary">rnc</name>
    <name evidence="12" type="ORF">phytr_8390</name>
</gene>
<dbReference type="Gene3D" id="3.30.160.20">
    <property type="match status" value="1"/>
</dbReference>
<dbReference type="InterPro" id="IPR036389">
    <property type="entry name" value="RNase_III_sf"/>
</dbReference>
<keyword evidence="9" id="KW-0479">Metal-binding</keyword>
<dbReference type="GO" id="GO:0019843">
    <property type="term" value="F:rRNA binding"/>
    <property type="evidence" value="ECO:0007669"/>
    <property type="project" value="UniProtKB-KW"/>
</dbReference>
<feature type="domain" description="RNase III" evidence="11">
    <location>
        <begin position="14"/>
        <end position="148"/>
    </location>
</feature>
<dbReference type="KEGG" id="ptc:phytr_8390"/>
<dbReference type="GO" id="GO:0003725">
    <property type="term" value="F:double-stranded RNA binding"/>
    <property type="evidence" value="ECO:0007669"/>
    <property type="project" value="TreeGrafter"/>
</dbReference>
<keyword evidence="9" id="KW-0699">rRNA-binding</keyword>
<dbReference type="CDD" id="cd00593">
    <property type="entry name" value="RIBOc"/>
    <property type="match status" value="1"/>
</dbReference>
<dbReference type="InterPro" id="IPR014720">
    <property type="entry name" value="dsRBD_dom"/>
</dbReference>
<dbReference type="PANTHER" id="PTHR11207">
    <property type="entry name" value="RIBONUCLEASE III"/>
    <property type="match status" value="1"/>
</dbReference>
<dbReference type="SMART" id="SM00358">
    <property type="entry name" value="DSRM"/>
    <property type="match status" value="1"/>
</dbReference>
<dbReference type="GO" id="GO:0006397">
    <property type="term" value="P:mRNA processing"/>
    <property type="evidence" value="ECO:0007669"/>
    <property type="project" value="UniProtKB-UniRule"/>
</dbReference>
<protein>
    <recommendedName>
        <fullName evidence="9">Ribonuclease 3</fullName>
        <ecNumber evidence="9">3.1.26.3</ecNumber>
    </recommendedName>
    <alternativeName>
        <fullName evidence="9">Ribonuclease III</fullName>
        <shortName evidence="9">RNase III</shortName>
    </alternativeName>
</protein>
<reference evidence="12 13" key="1">
    <citation type="submission" date="2018-03" db="EMBL/GenBank/DDBJ databases">
        <title>A gene transfer event suggests a long-term partnership between eustigmatophyte algae and a novel lineage of endosymbiotic bacteria.</title>
        <authorList>
            <person name="Yurchenko T."/>
            <person name="Sevcikova T."/>
            <person name="Pribyl P."/>
            <person name="El Karkouri K."/>
            <person name="Klimes V."/>
            <person name="Amaral R."/>
            <person name="Zbrankova V."/>
            <person name="Kim E."/>
            <person name="Raoult D."/>
            <person name="Santos L.M.A."/>
            <person name="Elias M."/>
        </authorList>
    </citation>
    <scope>NUCLEOTIDE SEQUENCE [LARGE SCALE GENOMIC DNA]</scope>
    <source>
        <strain evidence="12">CCALA 838</strain>
    </source>
</reference>
<keyword evidence="5 9" id="KW-0540">Nuclease</keyword>
<proteinExistence type="inferred from homology"/>
<evidence type="ECO:0000256" key="6">
    <source>
        <dbReference type="ARBA" id="ARBA00022759"/>
    </source>
</evidence>
<feature type="binding site" evidence="9">
    <location>
        <position position="137"/>
    </location>
    <ligand>
        <name>Mg(2+)</name>
        <dbReference type="ChEBI" id="CHEBI:18420"/>
    </ligand>
</feature>
<evidence type="ECO:0000256" key="8">
    <source>
        <dbReference type="ARBA" id="ARBA00022884"/>
    </source>
</evidence>
<feature type="active site" evidence="9">
    <location>
        <position position="65"/>
    </location>
</feature>